<dbReference type="PRINTS" id="PR00037">
    <property type="entry name" value="HTHLACR"/>
</dbReference>
<keyword evidence="4" id="KW-0238">DNA-binding</keyword>
<dbReference type="PANTHER" id="PTHR30363:SF4">
    <property type="entry name" value="GLYCEROL-3-PHOSPHATE REGULON REPRESSOR"/>
    <property type="match status" value="1"/>
</dbReference>
<evidence type="ECO:0000256" key="1">
    <source>
        <dbReference type="ARBA" id="ARBA00021390"/>
    </source>
</evidence>
<dbReference type="STRING" id="1423726.FC07_GL001233"/>
<keyword evidence="9" id="KW-1185">Reference proteome</keyword>
<dbReference type="InterPro" id="IPR036390">
    <property type="entry name" value="WH_DNA-bd_sf"/>
</dbReference>
<dbReference type="SMART" id="SM01134">
    <property type="entry name" value="DeoRC"/>
    <property type="match status" value="1"/>
</dbReference>
<dbReference type="PATRIC" id="fig|1423726.3.peg.1280"/>
<sequence>MTNVLKLERQQKILAILNKEQKVIARELSIRLNVSEDTIRRDLKELDNQGLLRRVHSGALKVGPPVTDFNYRTTVDQMTKKALAKKALPFLKEDSVILVDGSTTNLALIEQIPLDFRATIITNSPPIAMALANHKNISVTNLGGDFYKRSMIDIGITTYRRLLDFRADLYIMGIYNIDLEAGTSVPTIQEAEIKKQMTRISTEVLSMVSTDKFGTVSHSIVGPIEDLTYLITTDLPTDIHKAYNQKKVLLI</sequence>
<evidence type="ECO:0000256" key="5">
    <source>
        <dbReference type="ARBA" id="ARBA00023163"/>
    </source>
</evidence>
<dbReference type="InterPro" id="IPR037171">
    <property type="entry name" value="NagB/RpiA_transferase-like"/>
</dbReference>
<gene>
    <name evidence="8" type="ORF">FC07_GL001233</name>
</gene>
<organism evidence="8 9">
    <name type="scientific">Loigolactobacillus bifermentans DSM 20003</name>
    <dbReference type="NCBI Taxonomy" id="1423726"/>
    <lineage>
        <taxon>Bacteria</taxon>
        <taxon>Bacillati</taxon>
        <taxon>Bacillota</taxon>
        <taxon>Bacilli</taxon>
        <taxon>Lactobacillales</taxon>
        <taxon>Lactobacillaceae</taxon>
        <taxon>Loigolactobacillus</taxon>
    </lineage>
</organism>
<dbReference type="EMBL" id="AZDA01000117">
    <property type="protein sequence ID" value="KRK33309.1"/>
    <property type="molecule type" value="Genomic_DNA"/>
</dbReference>
<dbReference type="InterPro" id="IPR050313">
    <property type="entry name" value="Carb_Metab_HTH_regulators"/>
</dbReference>
<dbReference type="Pfam" id="PF08220">
    <property type="entry name" value="HTH_DeoR"/>
    <property type="match status" value="1"/>
</dbReference>
<dbReference type="AlphaFoldDB" id="A0A0R1GGF5"/>
<dbReference type="InterPro" id="IPR018356">
    <property type="entry name" value="Tscrpt_reg_HTH_DeoR_CS"/>
</dbReference>
<dbReference type="Gene3D" id="1.10.10.10">
    <property type="entry name" value="Winged helix-like DNA-binding domain superfamily/Winged helix DNA-binding domain"/>
    <property type="match status" value="1"/>
</dbReference>
<dbReference type="Proteomes" id="UP000051461">
    <property type="component" value="Unassembled WGS sequence"/>
</dbReference>
<dbReference type="InterPro" id="IPR014036">
    <property type="entry name" value="DeoR-like_C"/>
</dbReference>
<evidence type="ECO:0000256" key="3">
    <source>
        <dbReference type="ARBA" id="ARBA00023015"/>
    </source>
</evidence>
<dbReference type="PANTHER" id="PTHR30363">
    <property type="entry name" value="HTH-TYPE TRANSCRIPTIONAL REGULATOR SRLR-RELATED"/>
    <property type="match status" value="1"/>
</dbReference>
<evidence type="ECO:0000256" key="6">
    <source>
        <dbReference type="ARBA" id="ARBA00024937"/>
    </source>
</evidence>
<evidence type="ECO:0000313" key="9">
    <source>
        <dbReference type="Proteomes" id="UP000051461"/>
    </source>
</evidence>
<dbReference type="InterPro" id="IPR036388">
    <property type="entry name" value="WH-like_DNA-bd_sf"/>
</dbReference>
<reference evidence="8 9" key="1">
    <citation type="journal article" date="2015" name="Genome Announc.">
        <title>Expanding the biotechnology potential of lactobacilli through comparative genomics of 213 strains and associated genera.</title>
        <authorList>
            <person name="Sun Z."/>
            <person name="Harris H.M."/>
            <person name="McCann A."/>
            <person name="Guo C."/>
            <person name="Argimon S."/>
            <person name="Zhang W."/>
            <person name="Yang X."/>
            <person name="Jeffery I.B."/>
            <person name="Cooney J.C."/>
            <person name="Kagawa T.F."/>
            <person name="Liu W."/>
            <person name="Song Y."/>
            <person name="Salvetti E."/>
            <person name="Wrobel A."/>
            <person name="Rasinkangas P."/>
            <person name="Parkhill J."/>
            <person name="Rea M.C."/>
            <person name="O'Sullivan O."/>
            <person name="Ritari J."/>
            <person name="Douillard F.P."/>
            <person name="Paul Ross R."/>
            <person name="Yang R."/>
            <person name="Briner A.E."/>
            <person name="Felis G.E."/>
            <person name="de Vos W.M."/>
            <person name="Barrangou R."/>
            <person name="Klaenhammer T.R."/>
            <person name="Caufield P.W."/>
            <person name="Cui Y."/>
            <person name="Zhang H."/>
            <person name="O'Toole P.W."/>
        </authorList>
    </citation>
    <scope>NUCLEOTIDE SEQUENCE [LARGE SCALE GENOMIC DNA]</scope>
    <source>
        <strain evidence="8 9">DSM 20003</strain>
    </source>
</reference>
<dbReference type="Pfam" id="PF00455">
    <property type="entry name" value="DeoRC"/>
    <property type="match status" value="1"/>
</dbReference>
<dbReference type="PROSITE" id="PS51000">
    <property type="entry name" value="HTH_DEOR_2"/>
    <property type="match status" value="1"/>
</dbReference>
<feature type="domain" description="HTH deoR-type" evidence="7">
    <location>
        <begin position="6"/>
        <end position="61"/>
    </location>
</feature>
<evidence type="ECO:0000313" key="8">
    <source>
        <dbReference type="EMBL" id="KRK33309.1"/>
    </source>
</evidence>
<evidence type="ECO:0000259" key="7">
    <source>
        <dbReference type="PROSITE" id="PS51000"/>
    </source>
</evidence>
<dbReference type="GO" id="GO:0003677">
    <property type="term" value="F:DNA binding"/>
    <property type="evidence" value="ECO:0007669"/>
    <property type="project" value="UniProtKB-KW"/>
</dbReference>
<name>A0A0R1GGF5_9LACO</name>
<comment type="caution">
    <text evidence="8">The sequence shown here is derived from an EMBL/GenBank/DDBJ whole genome shotgun (WGS) entry which is preliminary data.</text>
</comment>
<keyword evidence="3" id="KW-0805">Transcription regulation</keyword>
<dbReference type="GO" id="GO:0003700">
    <property type="term" value="F:DNA-binding transcription factor activity"/>
    <property type="evidence" value="ECO:0007669"/>
    <property type="project" value="InterPro"/>
</dbReference>
<dbReference type="SUPFAM" id="SSF100950">
    <property type="entry name" value="NagB/RpiA/CoA transferase-like"/>
    <property type="match status" value="1"/>
</dbReference>
<proteinExistence type="predicted"/>
<protein>
    <recommendedName>
        <fullName evidence="1">Lactose phosphotransferase system repressor</fullName>
    </recommendedName>
</protein>
<comment type="function">
    <text evidence="6">Repressor of the lactose catabolism operon. Galactose-6-phosphate is the inducer.</text>
</comment>
<accession>A0A0R1GGF5</accession>
<keyword evidence="2" id="KW-0678">Repressor</keyword>
<evidence type="ECO:0000256" key="4">
    <source>
        <dbReference type="ARBA" id="ARBA00023125"/>
    </source>
</evidence>
<dbReference type="PROSITE" id="PS00894">
    <property type="entry name" value="HTH_DEOR_1"/>
    <property type="match status" value="1"/>
</dbReference>
<dbReference type="InterPro" id="IPR001034">
    <property type="entry name" value="DeoR_HTH"/>
</dbReference>
<keyword evidence="5" id="KW-0804">Transcription</keyword>
<evidence type="ECO:0000256" key="2">
    <source>
        <dbReference type="ARBA" id="ARBA00022491"/>
    </source>
</evidence>
<dbReference type="SMART" id="SM00420">
    <property type="entry name" value="HTH_DEOR"/>
    <property type="match status" value="1"/>
</dbReference>
<dbReference type="SUPFAM" id="SSF46785">
    <property type="entry name" value="Winged helix' DNA-binding domain"/>
    <property type="match status" value="1"/>
</dbReference>
<dbReference type="Gene3D" id="3.40.50.1360">
    <property type="match status" value="1"/>
</dbReference>